<protein>
    <submittedName>
        <fullName evidence="9">Sugar ABC transporter permease</fullName>
    </submittedName>
</protein>
<comment type="similarity">
    <text evidence="7">Belongs to the binding-protein-dependent transport system permease family.</text>
</comment>
<dbReference type="PANTHER" id="PTHR43227:SF8">
    <property type="entry name" value="DIACETYLCHITOBIOSE UPTAKE SYSTEM PERMEASE PROTEIN DASB"/>
    <property type="match status" value="1"/>
</dbReference>
<feature type="domain" description="ABC transmembrane type-1" evidence="8">
    <location>
        <begin position="92"/>
        <end position="308"/>
    </location>
</feature>
<keyword evidence="3" id="KW-1003">Cell membrane</keyword>
<dbReference type="PANTHER" id="PTHR43227">
    <property type="entry name" value="BLL4140 PROTEIN"/>
    <property type="match status" value="1"/>
</dbReference>
<keyword evidence="2 7" id="KW-0813">Transport</keyword>
<dbReference type="PROSITE" id="PS50928">
    <property type="entry name" value="ABC_TM1"/>
    <property type="match status" value="1"/>
</dbReference>
<keyword evidence="10" id="KW-1185">Reference proteome</keyword>
<evidence type="ECO:0000313" key="9">
    <source>
        <dbReference type="EMBL" id="MDN4597456.1"/>
    </source>
</evidence>
<accession>A0ABT8IXB0</accession>
<evidence type="ECO:0000256" key="5">
    <source>
        <dbReference type="ARBA" id="ARBA00022989"/>
    </source>
</evidence>
<dbReference type="InterPro" id="IPR035906">
    <property type="entry name" value="MetI-like_sf"/>
</dbReference>
<name>A0ABT8IXB0_9MICO</name>
<dbReference type="Pfam" id="PF00528">
    <property type="entry name" value="BPD_transp_1"/>
    <property type="match status" value="1"/>
</dbReference>
<sequence>MTATEDTRLVLPQAPRPAATQPRRRRGRITPYALLLPAIVILLVALGYPIVWQFVTAMQHFGLAQQFGKPAEFVWFENYITLFSDSYTWVVVARSIAFCLVTAFVTVVIGVGMALLMNAVGRTVRIILQVALLLAWAMPVVAAMTVWNWLFDWRRGVINYTLTSWGLDFQDHNWLQNPLSFFFVAMVIIVWMSVPFVAFSVYAGLTQVSTEVVEAAQMDGARGWQRLRYIILPIIRPVLGIVLLLQIIWDLRVFAQIKLLQDKGSIASETNLLGTYIYQLGVGSSDFAMASAVSVFVLVLTVALSWFYVRSLLKEDES</sequence>
<feature type="transmembrane region" description="Helical" evidence="7">
    <location>
        <begin position="181"/>
        <end position="205"/>
    </location>
</feature>
<feature type="transmembrane region" description="Helical" evidence="7">
    <location>
        <begin position="226"/>
        <end position="249"/>
    </location>
</feature>
<evidence type="ECO:0000256" key="6">
    <source>
        <dbReference type="ARBA" id="ARBA00023136"/>
    </source>
</evidence>
<evidence type="ECO:0000256" key="3">
    <source>
        <dbReference type="ARBA" id="ARBA00022475"/>
    </source>
</evidence>
<dbReference type="InterPro" id="IPR050809">
    <property type="entry name" value="UgpAE/MalFG_permease"/>
</dbReference>
<evidence type="ECO:0000256" key="2">
    <source>
        <dbReference type="ARBA" id="ARBA00022448"/>
    </source>
</evidence>
<evidence type="ECO:0000256" key="7">
    <source>
        <dbReference type="RuleBase" id="RU363032"/>
    </source>
</evidence>
<dbReference type="CDD" id="cd06261">
    <property type="entry name" value="TM_PBP2"/>
    <property type="match status" value="1"/>
</dbReference>
<proteinExistence type="inferred from homology"/>
<organism evidence="9 10">
    <name type="scientific">Leifsonia virtsii</name>
    <dbReference type="NCBI Taxonomy" id="3035915"/>
    <lineage>
        <taxon>Bacteria</taxon>
        <taxon>Bacillati</taxon>
        <taxon>Actinomycetota</taxon>
        <taxon>Actinomycetes</taxon>
        <taxon>Micrococcales</taxon>
        <taxon>Microbacteriaceae</taxon>
        <taxon>Leifsonia</taxon>
    </lineage>
</organism>
<evidence type="ECO:0000256" key="1">
    <source>
        <dbReference type="ARBA" id="ARBA00004651"/>
    </source>
</evidence>
<feature type="transmembrane region" description="Helical" evidence="7">
    <location>
        <begin position="128"/>
        <end position="150"/>
    </location>
</feature>
<evidence type="ECO:0000313" key="10">
    <source>
        <dbReference type="Proteomes" id="UP001174210"/>
    </source>
</evidence>
<gene>
    <name evidence="9" type="ORF">P5G59_09905</name>
</gene>
<feature type="transmembrane region" description="Helical" evidence="7">
    <location>
        <begin position="91"/>
        <end position="116"/>
    </location>
</feature>
<comment type="subcellular location">
    <subcellularLocation>
        <location evidence="1 7">Cell membrane</location>
        <topology evidence="1 7">Multi-pass membrane protein</topology>
    </subcellularLocation>
</comment>
<dbReference type="Gene3D" id="1.10.3720.10">
    <property type="entry name" value="MetI-like"/>
    <property type="match status" value="1"/>
</dbReference>
<reference evidence="9" key="1">
    <citation type="submission" date="2023-03" db="EMBL/GenBank/DDBJ databases">
        <title>MT1 and MT2 Draft Genomes of Novel Species.</title>
        <authorList>
            <person name="Venkateswaran K."/>
        </authorList>
    </citation>
    <scope>NUCLEOTIDE SEQUENCE</scope>
    <source>
        <strain evidence="9">F6_8S_P_1A</strain>
    </source>
</reference>
<evidence type="ECO:0000259" key="8">
    <source>
        <dbReference type="PROSITE" id="PS50928"/>
    </source>
</evidence>
<keyword evidence="4 7" id="KW-0812">Transmembrane</keyword>
<dbReference type="EMBL" id="JAROCB010000002">
    <property type="protein sequence ID" value="MDN4597456.1"/>
    <property type="molecule type" value="Genomic_DNA"/>
</dbReference>
<comment type="caution">
    <text evidence="9">The sequence shown here is derived from an EMBL/GenBank/DDBJ whole genome shotgun (WGS) entry which is preliminary data.</text>
</comment>
<dbReference type="SUPFAM" id="SSF161098">
    <property type="entry name" value="MetI-like"/>
    <property type="match status" value="1"/>
</dbReference>
<dbReference type="Proteomes" id="UP001174210">
    <property type="component" value="Unassembled WGS sequence"/>
</dbReference>
<dbReference type="RefSeq" id="WP_301218456.1">
    <property type="nucleotide sequence ID" value="NZ_JAROCB010000002.1"/>
</dbReference>
<feature type="transmembrane region" description="Helical" evidence="7">
    <location>
        <begin position="287"/>
        <end position="309"/>
    </location>
</feature>
<keyword evidence="6 7" id="KW-0472">Membrane</keyword>
<dbReference type="InterPro" id="IPR000515">
    <property type="entry name" value="MetI-like"/>
</dbReference>
<evidence type="ECO:0000256" key="4">
    <source>
        <dbReference type="ARBA" id="ARBA00022692"/>
    </source>
</evidence>
<feature type="transmembrane region" description="Helical" evidence="7">
    <location>
        <begin position="32"/>
        <end position="51"/>
    </location>
</feature>
<keyword evidence="5 7" id="KW-1133">Transmembrane helix</keyword>